<keyword evidence="1" id="KW-1133">Transmembrane helix</keyword>
<dbReference type="PROSITE" id="PS51257">
    <property type="entry name" value="PROKAR_LIPOPROTEIN"/>
    <property type="match status" value="1"/>
</dbReference>
<evidence type="ECO:0000256" key="1">
    <source>
        <dbReference type="SAM" id="Phobius"/>
    </source>
</evidence>
<dbReference type="PANTHER" id="PTHR11319">
    <property type="entry name" value="G PROTEIN-COUPLED RECEPTOR-RELATED"/>
    <property type="match status" value="1"/>
</dbReference>
<dbReference type="InterPro" id="IPR013783">
    <property type="entry name" value="Ig-like_fold"/>
</dbReference>
<dbReference type="InterPro" id="IPR012334">
    <property type="entry name" value="Pectin_lyas_fold"/>
</dbReference>
<dbReference type="InterPro" id="IPR011050">
    <property type="entry name" value="Pectin_lyase_fold/virulence"/>
</dbReference>
<feature type="domain" description="Bacterial Ig-like" evidence="2">
    <location>
        <begin position="6450"/>
        <end position="6508"/>
    </location>
</feature>
<dbReference type="PATRIC" id="fig|230361.4.peg.106"/>
<dbReference type="Proteomes" id="UP000067738">
    <property type="component" value="Chromosome"/>
</dbReference>
<dbReference type="Gene3D" id="2.160.20.20">
    <property type="match status" value="2"/>
</dbReference>
<dbReference type="InterPro" id="IPR012332">
    <property type="entry name" value="Autotransporter_pectin_lyase_C"/>
</dbReference>
<dbReference type="EMBL" id="CP011266">
    <property type="protein sequence ID" value="ALT67915.1"/>
    <property type="molecule type" value="Genomic_DNA"/>
</dbReference>
<dbReference type="PANTHER" id="PTHR11319:SF35">
    <property type="entry name" value="OUTER MEMBRANE PROTEIN PMPC-RELATED"/>
    <property type="match status" value="1"/>
</dbReference>
<evidence type="ECO:0000313" key="4">
    <source>
        <dbReference type="Proteomes" id="UP000067738"/>
    </source>
</evidence>
<proteinExistence type="predicted"/>
<dbReference type="OrthoDB" id="71598at2157"/>
<name>A0A0U3CDL0_9EURY</name>
<dbReference type="KEGG" id="mmil:sm9_0105"/>
<accession>A0A0U3CDL0</accession>
<dbReference type="SUPFAM" id="SSF51126">
    <property type="entry name" value="Pectin lyase-like"/>
    <property type="match status" value="17"/>
</dbReference>
<dbReference type="InterPro" id="IPR032109">
    <property type="entry name" value="Big_3_5"/>
</dbReference>
<keyword evidence="4" id="KW-1185">Reference proteome</keyword>
<protein>
    <submittedName>
        <fullName evidence="3">Adhesin-like protein</fullName>
    </submittedName>
</protein>
<dbReference type="RefSeq" id="WP_058738279.1">
    <property type="nucleotide sequence ID" value="NZ_CP011266.1"/>
</dbReference>
<gene>
    <name evidence="3" type="ORF">sm9_0105</name>
</gene>
<evidence type="ECO:0000259" key="2">
    <source>
        <dbReference type="Pfam" id="PF16640"/>
    </source>
</evidence>
<dbReference type="InterPro" id="IPR006626">
    <property type="entry name" value="PbH1"/>
</dbReference>
<dbReference type="Pfam" id="PF16640">
    <property type="entry name" value="Big_3_5"/>
    <property type="match status" value="1"/>
</dbReference>
<organism evidence="3 4">
    <name type="scientific">Methanobrevibacter millerae</name>
    <dbReference type="NCBI Taxonomy" id="230361"/>
    <lineage>
        <taxon>Archaea</taxon>
        <taxon>Methanobacteriati</taxon>
        <taxon>Methanobacteriota</taxon>
        <taxon>Methanomada group</taxon>
        <taxon>Methanobacteria</taxon>
        <taxon>Methanobacteriales</taxon>
        <taxon>Methanobacteriaceae</taxon>
        <taxon>Methanobrevibacter</taxon>
    </lineage>
</organism>
<keyword evidence="1" id="KW-0812">Transmembrane</keyword>
<reference evidence="3 4" key="1">
    <citation type="submission" date="2015-04" db="EMBL/GenBank/DDBJ databases">
        <title>The complete genome sequence of the rumen methanogen Methanobrevibacter millerae SM9.</title>
        <authorList>
            <person name="Leahy S.C."/>
            <person name="Kelly W.J."/>
            <person name="Pacheco D.M."/>
            <person name="Li D."/>
            <person name="Altermann E."/>
            <person name="Attwood G.T."/>
        </authorList>
    </citation>
    <scope>NUCLEOTIDE SEQUENCE [LARGE SCALE GENOMIC DNA]</scope>
    <source>
        <strain evidence="3 4">SM9</strain>
    </source>
</reference>
<dbReference type="Gene3D" id="2.160.20.10">
    <property type="entry name" value="Single-stranded right-handed beta-helix, Pectin lyase-like"/>
    <property type="match status" value="3"/>
</dbReference>
<feature type="transmembrane region" description="Helical" evidence="1">
    <location>
        <begin position="6805"/>
        <end position="6824"/>
    </location>
</feature>
<keyword evidence="1" id="KW-0472">Membrane</keyword>
<sequence>MNIKQILFFFCLFMVFISAMSLACATDEVADSTVSISGDDTLIAQATDTHESVLTDDSGSFTQLDDKIQNMPVNGSIKLDKNYTYSTGERVGIDGIVINKDITIDGDGHTIDGANLASIFQITDNANVVLKNIVFANARGTNGSAVIVSSSENVEIINSQFINNSALNGGAIYFASADTSSITSNLKIVGSTFVNNRAVNGGAFYVSGDLFNVTSSTFNHNIATNDGGSIYSDAGGHIEGNVFEYETAGRDGGTMYLNSKLDSSSVDPSVLNNLGLFNNIMSYCSAGRDGGAGFFNATHGTIRNTTFSSSTAKCNGGGAVWLCTNSSIVSTTVFNNTACNDGGGIYLYPPQLSSMYDSAVVIMYSNFANNTANHDGGALYCGGLFSVILNSTFAHDKAYDGAGIYLDVGAAINHCIFDGENAINDGGAIYLNASNTIISGFSPYMQLIIDNVGVRHSVISNCIAGHDGGAGYVFGNRGVVENLTMINNTAGHDGGAGYVVGNYGQLFDSLFINNTAANDGGALLWEGVNGTIKNITVVNNKATNNGGGIALDAASSQGTTSISNSSFKANTADYGGAIYCANMFTNILDSNFAHDEAYYGGGIYLDYGAYIHNSTLFNESAVYDGGGIYLNSSNTKLDSSILQQLLLDNKVGVIDSFILNCTAGRDGGAGYVYGDYGIVNNLTMINNFAGRGGGAGYVYGDYGRLYNSTMINNRAGDDGGALFWQGNGGTVFNLTCKVNYAGDAGGSIFIFGSDLSFTDSSFTLSNASDYGGAIYIYGDNVLINNSLFEKCAVNAYDGGAVYASGSNTTISKCNFIMNRVNIMNGGRGGSINLQGNGAKILDCIFERCTAYEGGVVYINGTNAVLDNLSCIYSFATNGGAFYLNGNNATIFNTKVSFNNATDYGGAIYVAGDFALIDNSNFTKCIVYQYDGGAIYAEGLNATILNSYFGENRVIGNKARGGSMFIQGDYLSLEGCTFNRCTSYEGGVIYINGSNARIEDSSNTFSLAQSGSAIYVAGNNVTICHFNSSYANSTLKGGSIYIEGNDSNIFNSNFLRVHSLLGGAIYISGDNAIVNESTFNYCMGNGTYEGGVGGAGGSIYVEGEDATISGSQFKFSSAANYGGAIYVDGANVNIYGTSYDTCSANAYNGGAIYVKGLNATISDSNFTRNRVNVSNFARGGSIDVFGDDAKILGCMFDYCIAYDGGIIYVNGNNAIIDNSTLTYSSAVNDGGAIYIAGSDATISNSTLNFNNATSYGGAIFVDGANACLDGDVFEYCSSDRLNGGAVYVKGVNTTISNSNFSKNRVNVSNFARGGSVYVAGSDAEILNSTFDYCIAYDGAVLYIDGANAHIDGSEFTHSSAVNDGGAIYVAGSDATISNSVLNFNNATNFGGAIFVDGANAHLDGDVFANCSSDRLNGGAVYVKGVNTTISNSNFTRNRVNIANFALGGAVYVAGSDAKLFNTSFEMCIAYNGAVLYLDGDDAVIDGSTFMYSSAFDDGGAIYVAGNNAVISNSTFTLNNATQNGGAVYVAGNNANIDGTTFFKCSTINMNGGAVYVAGLNTTISNSNFTKNSANGTNARGGSLEIQGSGTKVLGTTFDQCIAYEGGAIYVNGTDAIIDDSSFTRCAARINGGAIYVAGNNAIISGSEFEYNNGTDYGGSIYIEGDNTLIIGDHFERCSVINRYGGALYVAGLNTTIAHSNFTLNSANGTEARGGSIDIQGDDTTISCCNFMKCVAYEGGAIYVNGTNAVIDNSTVTFSLAYANGGAVYVAGENATISNSQMTLNNATDYGGAVYVSGSSALINNTAFTMCAAQNKHGGAIFVAGLNTTISYSNFTQNSANGTGAHGGAIDVSGNDTTIYKCIFDRCSAYDGGTLYIYGECTVIDGMDFKRSIALHDGGTIYILGHDVTISNTSFAYTNASHNGGAVYVAGNNSNIVNSSFTICIAKNGGDGGAIYIAGTNATVEASRFNTTQSAQGKGGAIFIAGDNATVVDSTLVLANSTSGGFMYIEGDNVKVLNSSMMFSYSNIVPNATGLGRGGAIFIAGDNAVISADFKFTNATGSNGKPGNGGALFIAGTNATVINSTFFTTIAKNCGDGGAIYIEGIDATVKESYFDTTQSALGRGGAIYVNGYNANVLNSTFIRANSTAGGFIYIEGARADVLDSSFMFSSSNIIENGTGDGNGGAIYIAGDDAVVSGDFRFINATGGKGIPGHGGSIYVAGNNANITDSTFFGTHARNYGFGGAIYVTGNNTYMNNDTFDNGFAYKAGAVYITGSDATINMSNFVSNNCMDDGGALYITGEYVKVINSNFTRNTAGDDGGAIYWEGNDGLMENITCDDNKAISSTGSSNGGTICLTGNNTNVTKSTFTKTYAFISGGAIFATGNNITISDSAFSDCNVSLDVEETNKTYANGGGALYVLGSDTNVLNCTFENSNGRQGGAVYVQGNDAILDMLIFDSNYASDDGAALYVAGQNGKLYNSNFTNNIAGDDGGAIYWTGNGGDIYNITCFDNHAISTTGSSNGGTLCIIGSNLNLNASSFEQTHALIAGGAIFITGNYVNITDSSFKNCNVAMDIEDTGKNYANGGGSIYVFGNYTNLLNCKFEDTHGREGGAIYVQGNDAVIDELNSTDTYAKEGGSIYVAGVNAKLLNSNLTYSHANDGGAVYVRGDNTLIDSSLFTHNNVSLAPDSLGSGGAIYVRGASTNITHSTFLDSTAYGGDGGSVYIGGYNTNIEYSEFQHSRANEGEGGAIFVAGNLAHVHDSLFNDTQAGDGGAIYIGGFRTGEDAKILNCIITNSQSKDDGGAIYVAGANALISVDVSDSKSLGLKDTTGYGGAIYVGGGDANITQSTFNNCSAGADASGGAIYVEGDYANIEKSKFHNTYANDGELASGGAIAIEGNMAIVSESEFTECFASNGGVLFVEGRRAELRDSNVTDCYAYGYGGAIYILYGEKTVVDGSVFDNCTSINKEGGSIVINGDYTIISNSNFTDCNASSAEGLGGAIYIEGEETTIQNAIFNECISVDGGAVFIQGNDVHISDSAFVANKLKDYTDDDNYGGAIYINGERTIISTSTFEDHSAYTGGSIYINGTDTTILDSNITKSTADYGGAVFIQGINAKIEGGNISYCTCTYDGGAIYVNGTNAHISADFAYCNASSADTPDIIGNGGAIYVNGTDTNVYDSTFLNCIAMNDGNGGAIYIEGVNTLVQTSKFQNTWTSDNAEGGAIYIYGANATVAVSEFITTHSKEGGAIYIYGPNATVDKSKFVDSHAAFGGAIYIEGINTTVTDSGFINTNVGQVCEWGDAHYGDPTGYVAPVEGDGGAIYIYGPNAYIENATIDVSHATRNGGAIYVEGSDATISATIRGSYAGVLETSSNFNVNELTSDVAIINNYYNEMLSFYNWGVGLYSADLSTIKNSANNAKSNNRVDNIFTNRAFNQNNYNVVLGYVLEINSTLSSLNESAPLIYDSLIGYYDNINRSLDEINANKDYNAFNSHIKNDIKNNLTAIVNFVDYCTNFNNDLKNCYNNALKDLLRYNNYNTVNNKLNSLKDYSSKFNTYIVYLNSYNSAFDELLPLNEGFGAQVNLVQTKASMVYDPGMKGEGGAIYVAGVNTFIHDSDISDTHAYTDGDGGAIYVTGTNTSVINSNFTNTIADHVGGAAYIAGHNTYITGDSFYNSKSKGTGNTDGGGAMYIVGDGTYVSDSNFTLSDSSRYGGAIYIAGKNTDILTSNFIQNHAASPGGAVYIQQGLGLNTTVDKCYFFDNSAGTSAGALHVSGTNTTVNNTVFLKNHGVSQGGAIYIDGINATVQYSNLTENTASTHGGAIYWKGGHGGDSIVGCIIFNNSATSYDSALGGGVYWDIGTQVTPGGLVKDTIFDSNYAGKHGGGMDWHRTVNSTMDNCTFINNIAGKDGGGFYCGDTGQFDVSTNLTIINTKFSNNTANYAGGGLSLQMRDSQLINCTFENNIAYFGGSLVIKDTKTTNNQIINCTFINSTASTVLINSTVQAIIDNFNNVEEFCKGKGGAIFTRDNLVSVIGCTFINCTGKEGGAVFWDGGDNYQRDNPSRHTGVMGDDGIIRDSTFIGNNATLGGAICWTSPNGVVTDSTFIGNNATLGGAVYWKGGVEYIEYKWNYVNTFAVHGNNGKVTNSEFIENTATNGGAIYWAGENGNVSNSKFTDNYAEKGGAIYWTNITQNATYPPTRATTYTKIATTGNNGIVENSTFFANKANYETGLGGAIYWNTSSSNITDTTFLNNTASKGGAIYWVNGTKIDNSTFRFNKAHTGSAIYEDASMKEMDIIDSSFLENRADSNTFEQFKITDVNGGVRVSAYYRGNDNIINGMWNDGGEVYFTNVTYLGINANEVNTGSQRVTPEKINDIPTDSNKFYQSDYEVGQIIRISVYDQNGLVAEDIKLTGFDSYVEGFYSGLTAEHTKVKIEHPADDYYTYLGDRDGAQLVYILIDTEDIYCLDDEIINITVVPQNKSETRAPTGNITIKVIGNNGKTYEANITLTVVDGTNSSVAQFNATLCPTGIYSVEVFYHGDDVFFPQDNSSSFRVFEIDPTIIIETENIRVGEMEIINITVDPTKKVTGTVSVYIDSVYIGDLPLVNGTIQIRDSTFPVGVHNVIGIYNGDEHFKLVRNTSSFVVSKYDPYFVIEGRTIFVDDQEYLEIFISNKTESGLVHIPTGFVYLVVEGEQYYINLTTQKGILLPISTEAGVYHVWGNYSGDGFWNSAVNTTDFLVLKHNITLNVTDVVKVYGGEEKINVTFEYDDVTGNVTIRIMDKTQVIKEFKDVPIVKGNATVEISGLNPGNYTIDVVYLGDRKYYGNTTSGNLTVKKGKIPMIIVPHNIIFGEKENIMVYANTTGGVDIYINGTKIGDDYFTRGEAESSKSGLAPGIYNASAYFRGNDYYEPGWVSAPFIVYKLNRTVDLSVEDIIYGMDENLRVFVNASGNVTIWVNGTNKTIVLEVEQFGLIDKGSAKWVLEGLDVGTYPVEVWYNGNEFYNPAYTWGVFQVIPVNTTLTVDVHDIYIWDNESISVTVKDAAGSVITDAPGNITITIEGATYSQKLNNGVARFVIPNLTIGTKNVWAFYDGDKNHNGNRSLASFKVMPRVPVVNVTAQNITVGEVEPLHVEIPANATGFVIITGNFTENGIYVSKFIGGKADIPVYDLASGTYSVHIKYYGGGNDNYTVAEADTVFKVSGEDTPIRIDVKDIYYRQTANITVSVNDGVDGLITIKVVNGSGIIREITLPISNGKVNLLVDNLAVDNYTVYADYLGNNKYHANSTSKVFKVMKIAPVITIDSVETNSIRNATVVVHITPGTTGNVTITVNNKKYNGTIENGVVRIVIDQLNSGNYTVDAYYAGDRNFTEASANKDNAVNIFRYSCYVMNVTAEDTKVDLNTTIIVNVPCDAVGKVAIYINNSFAGYATIENGVAKLNVTKSIYGKYVVNATFMDDKYANKTVTTNYHVFKWETPMIINVTDIYVGDVATIVVSVPANITDNVTIEIAGKKYSAKVINGNATFKVANLTCGNKTVTAIYAGNYKYLFNATTNNFTVYKRPSTVVVNTTDINVGDVAIINVTVPQNATGYVVISVNGTNYTVNVTDGKGSIPVSGLPYGTYDINVTYIGDEQYLPNTNSTTLKVSKVPSNITVAVNNITVGDVAIINMTVPKDATGNITVKVNSTVVVVGIVNGTAQAIVPYLKVGNYTVDVTYNGDGKYLSSVNATKLTVNKASSDITVVDQGNGTVVVIVPGNATGNVTIIVENQTFNGTVINGTAIINLTNVTLGEHNITVIYSGDENHTSEIINATVTIPKLITPIKVDVTNIYVGDVAKINVTVPVNATDKIRIEIDGKEYFATIVDGVARFVIENLTAGVKTVAVSYDGDDNYTANFTTANFTVFKHTPVVTVNTTDIIVGETVVINVIAPVDVTRQVIVNVNGVDYAVNMTNGVGQLNVTGLDNGSYDVTVRYLGDDKYLGADNATGFKVSKLPSTVSTKADNITVGEKAIIEITVIDDATGIVTVTVGGKDYNVSVADGKGILVVPGLKVGNYTVDVKYLGDRKYESSTNATKFTVNKIKSDDITVVDQGNGTVVVVVPGNATGNVTIVVENQTFTGPVVNGTVIINLTNVTPGEHNITVIYSGDENHTSEIINTTVTIPVRVTPIKVDVADIYVGDVAKINVTVPGDATGKIRIEIDGKEYYAEIENGVARFEVENLTAGPKTVAVSYVGDENYEAKFATANFTVFKRNSFVSAEIESIIVGENVIVKVKVPTDATGQVLVDVDGVSQYYVNVTNGEGFVTIPYIPSGKYNVNLTYIGDDKYLPSANVSLFDVNKVKPFVIPIAHDIIVGENEVIKLIVPVDATGNVTVIIDGEEFVFDLNEGTIGAYYSEGEKYIVAISGGNGELVIQGLPVGEYVVSVRYNGDYKYTYADNTTTFKVTSKDTDIKVYDLGNGTVLVIVPENATGNVTIEVENQTFTAPVVNGTAIVDLTNVTPGKHNITVIYSGDENNNPTTENATVNIPGNYIPIDVSVHDIYVGDTEVVVVTLPEDATGTVTIEINAKEYTAPVVDGKAIFYVDGLAFGNKTVAVKYSGDDKCRDNFTTGQFRVIKRPTTITATAQDIYVGFDEVINAHVLPDDATGKVLVDIGGVGYYATIENGVVYVIIPELPSGECTARVTYEGDDKYLPSVTTVKFTVSKLKTPINAAGDEIEEGEEATVVVRVPEDATGTITITVNGEKYTKEVENGKVVFVIPGLVKGDWDVQAEYSGDKKYEANDTITDILVYRNDPSGNETHNDTEGGESARAVSEGIALSKYPTGNPILMILLILIALGAGQARRFKR</sequence>
<evidence type="ECO:0000313" key="3">
    <source>
        <dbReference type="EMBL" id="ALT67915.1"/>
    </source>
</evidence>
<dbReference type="GeneID" id="26735086"/>
<dbReference type="SMART" id="SM00710">
    <property type="entry name" value="PbH1"/>
    <property type="match status" value="76"/>
</dbReference>
<dbReference type="Gene3D" id="2.60.40.10">
    <property type="entry name" value="Immunoglobulins"/>
    <property type="match status" value="6"/>
</dbReference>